<dbReference type="STRING" id="3750.A0A498JE56"/>
<dbReference type="Proteomes" id="UP000290289">
    <property type="component" value="Chromosome 8"/>
</dbReference>
<feature type="chain" id="PRO_5019729413" description="Pectinesterase inhibitor domain-containing protein" evidence="1">
    <location>
        <begin position="20"/>
        <end position="92"/>
    </location>
</feature>
<dbReference type="InterPro" id="IPR034568">
    <property type="entry name" value="MED30"/>
</dbReference>
<dbReference type="PANTHER" id="PTHR36406">
    <property type="entry name" value="MEDIATOR OF RNA POLYMERASE II TRANSCRIPTION SUBUNIT 30"/>
    <property type="match status" value="1"/>
</dbReference>
<evidence type="ECO:0000313" key="3">
    <source>
        <dbReference type="Proteomes" id="UP000290289"/>
    </source>
</evidence>
<comment type="caution">
    <text evidence="2">The sequence shown here is derived from an EMBL/GenBank/DDBJ whole genome shotgun (WGS) entry which is preliminary data.</text>
</comment>
<proteinExistence type="predicted"/>
<accession>A0A498JE56</accession>
<keyword evidence="3" id="KW-1185">Reference proteome</keyword>
<evidence type="ECO:0000256" key="1">
    <source>
        <dbReference type="SAM" id="SignalP"/>
    </source>
</evidence>
<gene>
    <name evidence="2" type="ORF">DVH24_033230</name>
</gene>
<reference evidence="2 3" key="1">
    <citation type="submission" date="2018-10" db="EMBL/GenBank/DDBJ databases">
        <title>A high-quality apple genome assembly.</title>
        <authorList>
            <person name="Hu J."/>
        </authorList>
    </citation>
    <scope>NUCLEOTIDE SEQUENCE [LARGE SCALE GENOMIC DNA]</scope>
    <source>
        <strain evidence="3">cv. HFTH1</strain>
        <tissue evidence="2">Young leaf</tissue>
    </source>
</reference>
<evidence type="ECO:0008006" key="4">
    <source>
        <dbReference type="Google" id="ProtNLM"/>
    </source>
</evidence>
<protein>
    <recommendedName>
        <fullName evidence="4">Pectinesterase inhibitor domain-containing protein</fullName>
    </recommendedName>
</protein>
<keyword evidence="1" id="KW-0732">Signal</keyword>
<evidence type="ECO:0000313" key="2">
    <source>
        <dbReference type="EMBL" id="RXH92334.1"/>
    </source>
</evidence>
<dbReference type="GO" id="GO:0016592">
    <property type="term" value="C:mediator complex"/>
    <property type="evidence" value="ECO:0007669"/>
    <property type="project" value="InterPro"/>
</dbReference>
<organism evidence="2 3">
    <name type="scientific">Malus domestica</name>
    <name type="common">Apple</name>
    <name type="synonym">Pyrus malus</name>
    <dbReference type="NCBI Taxonomy" id="3750"/>
    <lineage>
        <taxon>Eukaryota</taxon>
        <taxon>Viridiplantae</taxon>
        <taxon>Streptophyta</taxon>
        <taxon>Embryophyta</taxon>
        <taxon>Tracheophyta</taxon>
        <taxon>Spermatophyta</taxon>
        <taxon>Magnoliopsida</taxon>
        <taxon>eudicotyledons</taxon>
        <taxon>Gunneridae</taxon>
        <taxon>Pentapetalae</taxon>
        <taxon>rosids</taxon>
        <taxon>fabids</taxon>
        <taxon>Rosales</taxon>
        <taxon>Rosaceae</taxon>
        <taxon>Amygdaloideae</taxon>
        <taxon>Maleae</taxon>
        <taxon>Malus</taxon>
    </lineage>
</organism>
<dbReference type="AlphaFoldDB" id="A0A498JE56"/>
<dbReference type="EMBL" id="RDQH01000334">
    <property type="protein sequence ID" value="RXH92334.1"/>
    <property type="molecule type" value="Genomic_DNA"/>
</dbReference>
<name>A0A498JE56_MALDO</name>
<dbReference type="PANTHER" id="PTHR36406:SF2">
    <property type="entry name" value="MEDIATOR OF RNA POLYMERASE II TRANSCRIPTION SUBUNIT 30"/>
    <property type="match status" value="1"/>
</dbReference>
<sequence length="92" mass="10164">MVSMMVIHLLLKTLTHHHGDLVGSAGPGTGGSLEEAGFRYKNCVASLRTWNLKLGEVQQKELVNKNACIKFLIDQLRNLITDISTWQSPCSV</sequence>
<feature type="signal peptide" evidence="1">
    <location>
        <begin position="1"/>
        <end position="19"/>
    </location>
</feature>